<feature type="compositionally biased region" description="Basic residues" evidence="3">
    <location>
        <begin position="101"/>
        <end position="110"/>
    </location>
</feature>
<protein>
    <submittedName>
        <fullName evidence="6">Chromo domain-containing protein</fullName>
    </submittedName>
</protein>
<keyword evidence="5" id="KW-1185">Reference proteome</keyword>
<evidence type="ECO:0000256" key="2">
    <source>
        <dbReference type="ARBA" id="ARBA00023242"/>
    </source>
</evidence>
<evidence type="ECO:0000313" key="5">
    <source>
        <dbReference type="Proteomes" id="UP000046393"/>
    </source>
</evidence>
<dbReference type="CDD" id="cd00024">
    <property type="entry name" value="CD_CSD"/>
    <property type="match status" value="1"/>
</dbReference>
<feature type="compositionally biased region" description="Basic and acidic residues" evidence="3">
    <location>
        <begin position="7"/>
        <end position="23"/>
    </location>
</feature>
<dbReference type="PROSITE" id="PS00598">
    <property type="entry name" value="CHROMO_1"/>
    <property type="match status" value="1"/>
</dbReference>
<dbReference type="Pfam" id="PF00385">
    <property type="entry name" value="Chromo"/>
    <property type="match status" value="1"/>
</dbReference>
<dbReference type="AlphaFoldDB" id="A0A0N5ARI0"/>
<dbReference type="Gene3D" id="2.40.50.40">
    <property type="match status" value="1"/>
</dbReference>
<feature type="region of interest" description="Disordered" evidence="3">
    <location>
        <begin position="92"/>
        <end position="126"/>
    </location>
</feature>
<feature type="compositionally biased region" description="Basic and acidic residues" evidence="3">
    <location>
        <begin position="111"/>
        <end position="126"/>
    </location>
</feature>
<dbReference type="WBParaSite" id="SMUV_0000733001-mRNA-1">
    <property type="protein sequence ID" value="SMUV_0000733001-mRNA-1"/>
    <property type="gene ID" value="SMUV_0000733001"/>
</dbReference>
<proteinExistence type="predicted"/>
<dbReference type="InterPro" id="IPR016197">
    <property type="entry name" value="Chromo-like_dom_sf"/>
</dbReference>
<reference evidence="6" key="1">
    <citation type="submission" date="2017-02" db="UniProtKB">
        <authorList>
            <consortium name="WormBaseParasite"/>
        </authorList>
    </citation>
    <scope>IDENTIFICATION</scope>
</reference>
<keyword evidence="2" id="KW-0539">Nucleus</keyword>
<feature type="domain" description="Chromo" evidence="4">
    <location>
        <begin position="32"/>
        <end position="93"/>
    </location>
</feature>
<dbReference type="InterPro" id="IPR023779">
    <property type="entry name" value="Chromodomain_CS"/>
</dbReference>
<dbReference type="SMART" id="SM00298">
    <property type="entry name" value="CHROMO"/>
    <property type="match status" value="1"/>
</dbReference>
<dbReference type="Proteomes" id="UP000046393">
    <property type="component" value="Unplaced"/>
</dbReference>
<name>A0A0N5ARI0_9BILA</name>
<sequence>MKMTNSGDDKESVEVEEAEKSGDDSGSDDCEYEIEEILNVKAFVKENVLKYKIRWVGYSEDYDSWEPEENLLGAEDALKSFKQTHAAEVDKALKTLGRNNKQAKKTNAKKVTKEKPTSKSKEKQEILQLKPAEKVLRGKEEDADIVDSDDEEIIISRKRPADQRSNVSASSTRNNKKPRLEFSPRKLCNSWMYKDLDEDTEDDENIKCDKKNVIGSREKANTDNEEIILKNEEKISANGEKIIIESEEKTNGSDEKQCAHNSDRTIKSDTIEIPATSSSKEAEKVGFGQMLDGEGSKFTACFQRPDGSIHMLRSCGEVKCLMPIKDAHERYGFEVVEYLLCHADFK</sequence>
<dbReference type="GO" id="GO:0005634">
    <property type="term" value="C:nucleus"/>
    <property type="evidence" value="ECO:0007669"/>
    <property type="project" value="UniProtKB-SubCell"/>
</dbReference>
<dbReference type="InterPro" id="IPR023780">
    <property type="entry name" value="Chromo_domain"/>
</dbReference>
<feature type="region of interest" description="Disordered" evidence="3">
    <location>
        <begin position="1"/>
        <end position="29"/>
    </location>
</feature>
<organism evidence="5 6">
    <name type="scientific">Syphacia muris</name>
    <dbReference type="NCBI Taxonomy" id="451379"/>
    <lineage>
        <taxon>Eukaryota</taxon>
        <taxon>Metazoa</taxon>
        <taxon>Ecdysozoa</taxon>
        <taxon>Nematoda</taxon>
        <taxon>Chromadorea</taxon>
        <taxon>Rhabditida</taxon>
        <taxon>Spirurina</taxon>
        <taxon>Oxyuridomorpha</taxon>
        <taxon>Oxyuroidea</taxon>
        <taxon>Oxyuridae</taxon>
        <taxon>Syphacia</taxon>
    </lineage>
</organism>
<evidence type="ECO:0000256" key="3">
    <source>
        <dbReference type="SAM" id="MobiDB-lite"/>
    </source>
</evidence>
<dbReference type="SUPFAM" id="SSF54160">
    <property type="entry name" value="Chromo domain-like"/>
    <property type="match status" value="1"/>
</dbReference>
<comment type="subcellular location">
    <subcellularLocation>
        <location evidence="1">Nucleus</location>
    </subcellularLocation>
</comment>
<feature type="compositionally biased region" description="Polar residues" evidence="3">
    <location>
        <begin position="163"/>
        <end position="173"/>
    </location>
</feature>
<feature type="region of interest" description="Disordered" evidence="3">
    <location>
        <begin position="147"/>
        <end position="181"/>
    </location>
</feature>
<dbReference type="InterPro" id="IPR000953">
    <property type="entry name" value="Chromo/chromo_shadow_dom"/>
</dbReference>
<evidence type="ECO:0000259" key="4">
    <source>
        <dbReference type="PROSITE" id="PS50013"/>
    </source>
</evidence>
<evidence type="ECO:0000256" key="1">
    <source>
        <dbReference type="ARBA" id="ARBA00004123"/>
    </source>
</evidence>
<evidence type="ECO:0000313" key="6">
    <source>
        <dbReference type="WBParaSite" id="SMUV_0000733001-mRNA-1"/>
    </source>
</evidence>
<dbReference type="STRING" id="451379.A0A0N5ARI0"/>
<accession>A0A0N5ARI0</accession>
<dbReference type="PROSITE" id="PS50013">
    <property type="entry name" value="CHROMO_2"/>
    <property type="match status" value="1"/>
</dbReference>